<evidence type="ECO:0000313" key="4">
    <source>
        <dbReference type="Proteomes" id="UP000050794"/>
    </source>
</evidence>
<evidence type="ECO:0000256" key="1">
    <source>
        <dbReference type="SAM" id="Coils"/>
    </source>
</evidence>
<evidence type="ECO:0000313" key="5">
    <source>
        <dbReference type="WBParaSite" id="TCNE_0001203201-mRNA-1"/>
    </source>
</evidence>
<sequence length="120" mass="14066">MRASEAFFCKKISTRTDRRKYDAPPVERILPALVKLIINVGSPGANSNELGDLDETPTNNEDSWDTHIDIDDVDDLLKEQRRRERLEKQRARLAEHERRMAEKRSMHLKIVAVVYYLYIL</sequence>
<feature type="coiled-coil region" evidence="1">
    <location>
        <begin position="76"/>
        <end position="106"/>
    </location>
</feature>
<reference evidence="5" key="1">
    <citation type="submission" date="2016-06" db="UniProtKB">
        <authorList>
            <consortium name="WormBaseParasite"/>
        </authorList>
    </citation>
    <scope>IDENTIFICATION</scope>
</reference>
<protein>
    <submittedName>
        <fullName evidence="5">Complexin</fullName>
    </submittedName>
</protein>
<gene>
    <name evidence="3" type="ORF">TCNE_LOCUS12032</name>
</gene>
<keyword evidence="4" id="KW-1185">Reference proteome</keyword>
<dbReference type="WBParaSite" id="TCNE_0001203201-mRNA-1">
    <property type="protein sequence ID" value="TCNE_0001203201-mRNA-1"/>
    <property type="gene ID" value="TCNE_0001203201"/>
</dbReference>
<dbReference type="EMBL" id="UYWY01021087">
    <property type="protein sequence ID" value="VDM43353.1"/>
    <property type="molecule type" value="Genomic_DNA"/>
</dbReference>
<feature type="region of interest" description="Disordered" evidence="2">
    <location>
        <begin position="43"/>
        <end position="66"/>
    </location>
</feature>
<evidence type="ECO:0000313" key="3">
    <source>
        <dbReference type="EMBL" id="VDM43353.1"/>
    </source>
</evidence>
<dbReference type="AlphaFoldDB" id="A0A183UU62"/>
<keyword evidence="1" id="KW-0175">Coiled coil</keyword>
<dbReference type="Proteomes" id="UP000050794">
    <property type="component" value="Unassembled WGS sequence"/>
</dbReference>
<proteinExistence type="predicted"/>
<evidence type="ECO:0000256" key="2">
    <source>
        <dbReference type="SAM" id="MobiDB-lite"/>
    </source>
</evidence>
<organism evidence="4 5">
    <name type="scientific">Toxocara canis</name>
    <name type="common">Canine roundworm</name>
    <dbReference type="NCBI Taxonomy" id="6265"/>
    <lineage>
        <taxon>Eukaryota</taxon>
        <taxon>Metazoa</taxon>
        <taxon>Ecdysozoa</taxon>
        <taxon>Nematoda</taxon>
        <taxon>Chromadorea</taxon>
        <taxon>Rhabditida</taxon>
        <taxon>Spirurina</taxon>
        <taxon>Ascaridomorpha</taxon>
        <taxon>Ascaridoidea</taxon>
        <taxon>Toxocaridae</taxon>
        <taxon>Toxocara</taxon>
    </lineage>
</organism>
<accession>A0A183UU62</accession>
<name>A0A183UU62_TOXCA</name>
<reference evidence="3 4" key="2">
    <citation type="submission" date="2018-11" db="EMBL/GenBank/DDBJ databases">
        <authorList>
            <consortium name="Pathogen Informatics"/>
        </authorList>
    </citation>
    <scope>NUCLEOTIDE SEQUENCE [LARGE SCALE GENOMIC DNA]</scope>
</reference>